<organism evidence="3 4">
    <name type="scientific">Pseudoduganella flava</name>
    <dbReference type="NCBI Taxonomy" id="871742"/>
    <lineage>
        <taxon>Bacteria</taxon>
        <taxon>Pseudomonadati</taxon>
        <taxon>Pseudomonadota</taxon>
        <taxon>Betaproteobacteria</taxon>
        <taxon>Burkholderiales</taxon>
        <taxon>Oxalobacteraceae</taxon>
        <taxon>Telluria group</taxon>
        <taxon>Pseudoduganella</taxon>
    </lineage>
</organism>
<evidence type="ECO:0000313" key="2">
    <source>
        <dbReference type="EMBL" id="QGZ38118.1"/>
    </source>
</evidence>
<dbReference type="RefSeq" id="WP_145873973.1">
    <property type="nucleotide sequence ID" value="NZ_CP046904.1"/>
</dbReference>
<dbReference type="EMBL" id="CP046904">
    <property type="protein sequence ID" value="QGZ38118.1"/>
    <property type="molecule type" value="Genomic_DNA"/>
</dbReference>
<dbReference type="EMBL" id="VLKW01000002">
    <property type="protein sequence ID" value="TWI50367.1"/>
    <property type="molecule type" value="Genomic_DNA"/>
</dbReference>
<proteinExistence type="predicted"/>
<reference evidence="3 4" key="1">
    <citation type="journal article" date="2015" name="Stand. Genomic Sci.">
        <title>Genomic Encyclopedia of Bacterial and Archaeal Type Strains, Phase III: the genomes of soil and plant-associated and newly described type strains.</title>
        <authorList>
            <person name="Whitman W.B."/>
            <person name="Woyke T."/>
            <person name="Klenk H.P."/>
            <person name="Zhou Y."/>
            <person name="Lilburn T.G."/>
            <person name="Beck B.J."/>
            <person name="De Vos P."/>
            <person name="Vandamme P."/>
            <person name="Eisen J.A."/>
            <person name="Garrity G."/>
            <person name="Hugenholtz P."/>
            <person name="Kyrpides N.C."/>
        </authorList>
    </citation>
    <scope>NUCLEOTIDE SEQUENCE [LARGE SCALE GENOMIC DNA]</scope>
    <source>
        <strain evidence="3 4">CGMCC 1.10685</strain>
    </source>
</reference>
<keyword evidence="5" id="KW-1185">Reference proteome</keyword>
<dbReference type="Proteomes" id="UP000315112">
    <property type="component" value="Unassembled WGS sequence"/>
</dbReference>
<reference evidence="3" key="2">
    <citation type="submission" date="2019-07" db="EMBL/GenBank/DDBJ databases">
        <authorList>
            <person name="Whitman W."/>
            <person name="Huntemann M."/>
            <person name="Clum A."/>
            <person name="Pillay M."/>
            <person name="Palaniappan K."/>
            <person name="Varghese N."/>
            <person name="Mikhailova N."/>
            <person name="Stamatis D."/>
            <person name="Reddy T."/>
            <person name="Daum C."/>
            <person name="Shapiro N."/>
            <person name="Ivanova N."/>
            <person name="Kyrpides N."/>
            <person name="Woyke T."/>
        </authorList>
    </citation>
    <scope>NUCLEOTIDE SEQUENCE</scope>
    <source>
        <strain evidence="3">CGMCC 1.10685</strain>
    </source>
</reference>
<sequence length="198" mass="21269">MFLFSPSVTPAVRSHLNAQAAFLNDMNKSLSRAYQELCQLNIQLGQTLLEESTIAGHQLLATDRPNEAFSIAASRAQPASEKLRAYGQHLARMAADAQVDISRVAEQHIQETAKTARTLADEVARVAAEETDRSLRHQEETLKNFRDPFQQGAWRGEMAAHGTMQHAGNGSGGADAASFQGNVQSAGQQAGVKAAKAG</sequence>
<dbReference type="AlphaFoldDB" id="A0A562Q133"/>
<evidence type="ECO:0000313" key="3">
    <source>
        <dbReference type="EMBL" id="TWI50367.1"/>
    </source>
</evidence>
<dbReference type="OrthoDB" id="8777596at2"/>
<evidence type="ECO:0000313" key="4">
    <source>
        <dbReference type="Proteomes" id="UP000315112"/>
    </source>
</evidence>
<feature type="domain" description="Phasin" evidence="1">
    <location>
        <begin position="18"/>
        <end position="108"/>
    </location>
</feature>
<dbReference type="Pfam" id="PF09361">
    <property type="entry name" value="Phasin_2"/>
    <property type="match status" value="1"/>
</dbReference>
<name>A0A562Q133_9BURK</name>
<dbReference type="InterPro" id="IPR018968">
    <property type="entry name" value="Phasin"/>
</dbReference>
<accession>A0A562Q133</accession>
<evidence type="ECO:0000259" key="1">
    <source>
        <dbReference type="Pfam" id="PF09361"/>
    </source>
</evidence>
<dbReference type="NCBIfam" id="TIGR01841">
    <property type="entry name" value="phasin"/>
    <property type="match status" value="1"/>
</dbReference>
<dbReference type="InterPro" id="IPR010127">
    <property type="entry name" value="Phasin_subfam-1"/>
</dbReference>
<reference evidence="2 5" key="3">
    <citation type="submission" date="2019-12" db="EMBL/GenBank/DDBJ databases">
        <title>Draft Genome Sequences of Six Type Strains of the Genus Massilia.</title>
        <authorList>
            <person name="Miess H."/>
            <person name="Frediansyah A."/>
            <person name="Goeker M."/>
            <person name="Gross H."/>
        </authorList>
    </citation>
    <scope>NUCLEOTIDE SEQUENCE [LARGE SCALE GENOMIC DNA]</scope>
    <source>
        <strain evidence="2 5">DSM 26639</strain>
    </source>
</reference>
<protein>
    <submittedName>
        <fullName evidence="3">Phasin family protein</fullName>
    </submittedName>
    <submittedName>
        <fullName evidence="2">TIGR01841 family phasin</fullName>
    </submittedName>
</protein>
<gene>
    <name evidence="2" type="primary">phaP</name>
    <name evidence="2" type="ORF">GO485_03010</name>
    <name evidence="3" type="ORF">IP92_01596</name>
</gene>
<dbReference type="Proteomes" id="UP000437862">
    <property type="component" value="Chromosome"/>
</dbReference>
<evidence type="ECO:0000313" key="5">
    <source>
        <dbReference type="Proteomes" id="UP000437862"/>
    </source>
</evidence>